<organism evidence="1 2">
    <name type="scientific">Chryseolinea serpens</name>
    <dbReference type="NCBI Taxonomy" id="947013"/>
    <lineage>
        <taxon>Bacteria</taxon>
        <taxon>Pseudomonadati</taxon>
        <taxon>Bacteroidota</taxon>
        <taxon>Cytophagia</taxon>
        <taxon>Cytophagales</taxon>
        <taxon>Fulvivirgaceae</taxon>
        <taxon>Chryseolinea</taxon>
    </lineage>
</organism>
<gene>
    <name evidence="1" type="ORF">SAMN04488109_4230</name>
</gene>
<dbReference type="EMBL" id="FQWQ01000003">
    <property type="protein sequence ID" value="SHH53282.1"/>
    <property type="molecule type" value="Genomic_DNA"/>
</dbReference>
<proteinExistence type="predicted"/>
<sequence>MEITGILPNRKYPIPNLPLSFLNRRKASPVMGKGSLGIVQWL</sequence>
<dbReference type="Proteomes" id="UP000184212">
    <property type="component" value="Unassembled WGS sequence"/>
</dbReference>
<protein>
    <submittedName>
        <fullName evidence="1">Uncharacterized protein</fullName>
    </submittedName>
</protein>
<name>A0A1M5TR93_9BACT</name>
<reference evidence="1 2" key="1">
    <citation type="submission" date="2016-11" db="EMBL/GenBank/DDBJ databases">
        <authorList>
            <person name="Jaros S."/>
            <person name="Januszkiewicz K."/>
            <person name="Wedrychowicz H."/>
        </authorList>
    </citation>
    <scope>NUCLEOTIDE SEQUENCE [LARGE SCALE GENOMIC DNA]</scope>
    <source>
        <strain evidence="1 2">DSM 24574</strain>
    </source>
</reference>
<evidence type="ECO:0000313" key="1">
    <source>
        <dbReference type="EMBL" id="SHH53282.1"/>
    </source>
</evidence>
<dbReference type="STRING" id="947013.SAMN04488109_4230"/>
<accession>A0A1M5TR93</accession>
<dbReference type="AlphaFoldDB" id="A0A1M5TR93"/>
<keyword evidence="2" id="KW-1185">Reference proteome</keyword>
<evidence type="ECO:0000313" key="2">
    <source>
        <dbReference type="Proteomes" id="UP000184212"/>
    </source>
</evidence>